<comment type="caution">
    <text evidence="2">The sequence shown here is derived from an EMBL/GenBank/DDBJ whole genome shotgun (WGS) entry which is preliminary data.</text>
</comment>
<keyword evidence="3" id="KW-1185">Reference proteome</keyword>
<reference evidence="2" key="2">
    <citation type="submission" date="2023-05" db="EMBL/GenBank/DDBJ databases">
        <authorList>
            <consortium name="Lawrence Berkeley National Laboratory"/>
            <person name="Steindorff A."/>
            <person name="Hensen N."/>
            <person name="Bonometti L."/>
            <person name="Westerberg I."/>
            <person name="Brannstrom I.O."/>
            <person name="Guillou S."/>
            <person name="Cros-Aarteil S."/>
            <person name="Calhoun S."/>
            <person name="Haridas S."/>
            <person name="Kuo A."/>
            <person name="Mondo S."/>
            <person name="Pangilinan J."/>
            <person name="Riley R."/>
            <person name="Labutti K."/>
            <person name="Andreopoulos B."/>
            <person name="Lipzen A."/>
            <person name="Chen C."/>
            <person name="Yanf M."/>
            <person name="Daum C."/>
            <person name="Ng V."/>
            <person name="Clum A."/>
            <person name="Ohm R."/>
            <person name="Martin F."/>
            <person name="Silar P."/>
            <person name="Natvig D."/>
            <person name="Lalanne C."/>
            <person name="Gautier V."/>
            <person name="Ament-Velasquez S.L."/>
            <person name="Kruys A."/>
            <person name="Hutchinson M.I."/>
            <person name="Powell A.J."/>
            <person name="Barry K."/>
            <person name="Miller A.N."/>
            <person name="Grigoriev I.V."/>
            <person name="Debuchy R."/>
            <person name="Gladieux P."/>
            <person name="Thoren M.H."/>
            <person name="Johannesson H."/>
        </authorList>
    </citation>
    <scope>NUCLEOTIDE SEQUENCE</scope>
    <source>
        <strain evidence="2">CBS 532.94</strain>
    </source>
</reference>
<dbReference type="SUPFAM" id="SSF75304">
    <property type="entry name" value="Amidase signature (AS) enzymes"/>
    <property type="match status" value="1"/>
</dbReference>
<dbReference type="PANTHER" id="PTHR42678">
    <property type="entry name" value="AMIDASE"/>
    <property type="match status" value="1"/>
</dbReference>
<sequence length="478" mass="52123">MLSKLLSDRVLTSVEIVERYLAQIAKHNHAGLTLNAIISVAEEKTLFDQARRLDEERERGKLRGPLHGIPILLKMSHQLLLEEQSQTQKIVDTLVAAGLIIIAKTNLSEFRDAKGFNLMREWSAVGGQTQSRYVRGGLAANTTWLSHSGPAGSSTGSAVGVAAGFAPFSLDTETDGSIIMPAARAGLYALKLTPGSVDITGIQPGAPGFVCLGPMAKTTVDVATLAAVMQRHDPDKYLPLSNSWAGLRLGFVDPALWRSYPSAIEPVEGFFEQTDGALFQAQETIQSLGGNVVKKVPLASWDEITGAMPEFQHIEDLWPFPWKRDFPGFLQSFEGPVPQSLEELIEWNNAHADIEFTDRNDNQKALETSRDRNMTQETYDRNVKALRDFAASNVRSLLKQHDVDAILGPCDSRTGSVGAAAEYPVGNLPLGFADFNGPPFSLHMIAPANEEAKMLQIISAWEATFPDNVKPPPQLVGQ</sequence>
<dbReference type="PANTHER" id="PTHR42678:SF34">
    <property type="entry name" value="OS04G0183300 PROTEIN"/>
    <property type="match status" value="1"/>
</dbReference>
<dbReference type="Proteomes" id="UP001303760">
    <property type="component" value="Unassembled WGS sequence"/>
</dbReference>
<reference evidence="2" key="1">
    <citation type="journal article" date="2023" name="Mol. Phylogenet. Evol.">
        <title>Genome-scale phylogeny and comparative genomics of the fungal order Sordariales.</title>
        <authorList>
            <person name="Hensen N."/>
            <person name="Bonometti L."/>
            <person name="Westerberg I."/>
            <person name="Brannstrom I.O."/>
            <person name="Guillou S."/>
            <person name="Cros-Aarteil S."/>
            <person name="Calhoun S."/>
            <person name="Haridas S."/>
            <person name="Kuo A."/>
            <person name="Mondo S."/>
            <person name="Pangilinan J."/>
            <person name="Riley R."/>
            <person name="LaButti K."/>
            <person name="Andreopoulos B."/>
            <person name="Lipzen A."/>
            <person name="Chen C."/>
            <person name="Yan M."/>
            <person name="Daum C."/>
            <person name="Ng V."/>
            <person name="Clum A."/>
            <person name="Steindorff A."/>
            <person name="Ohm R.A."/>
            <person name="Martin F."/>
            <person name="Silar P."/>
            <person name="Natvig D.O."/>
            <person name="Lalanne C."/>
            <person name="Gautier V."/>
            <person name="Ament-Velasquez S.L."/>
            <person name="Kruys A."/>
            <person name="Hutchinson M.I."/>
            <person name="Powell A.J."/>
            <person name="Barry K."/>
            <person name="Miller A.N."/>
            <person name="Grigoriev I.V."/>
            <person name="Debuchy R."/>
            <person name="Gladieux P."/>
            <person name="Hiltunen Thoren M."/>
            <person name="Johannesson H."/>
        </authorList>
    </citation>
    <scope>NUCLEOTIDE SEQUENCE</scope>
    <source>
        <strain evidence="2">CBS 532.94</strain>
    </source>
</reference>
<gene>
    <name evidence="2" type="ORF">C8A03DRAFT_45504</name>
</gene>
<dbReference type="Gene3D" id="3.90.1300.10">
    <property type="entry name" value="Amidase signature (AS) domain"/>
    <property type="match status" value="1"/>
</dbReference>
<evidence type="ECO:0000313" key="3">
    <source>
        <dbReference type="Proteomes" id="UP001303760"/>
    </source>
</evidence>
<accession>A0AAN7HDW3</accession>
<dbReference type="EMBL" id="MU860188">
    <property type="protein sequence ID" value="KAK4236509.1"/>
    <property type="molecule type" value="Genomic_DNA"/>
</dbReference>
<evidence type="ECO:0000259" key="1">
    <source>
        <dbReference type="Pfam" id="PF01425"/>
    </source>
</evidence>
<dbReference type="InterPro" id="IPR036928">
    <property type="entry name" value="AS_sf"/>
</dbReference>
<proteinExistence type="predicted"/>
<evidence type="ECO:0000313" key="2">
    <source>
        <dbReference type="EMBL" id="KAK4236509.1"/>
    </source>
</evidence>
<dbReference type="InterPro" id="IPR023631">
    <property type="entry name" value="Amidase_dom"/>
</dbReference>
<name>A0AAN7HDW3_9PEZI</name>
<dbReference type="AlphaFoldDB" id="A0AAN7HDW3"/>
<organism evidence="2 3">
    <name type="scientific">Achaetomium macrosporum</name>
    <dbReference type="NCBI Taxonomy" id="79813"/>
    <lineage>
        <taxon>Eukaryota</taxon>
        <taxon>Fungi</taxon>
        <taxon>Dikarya</taxon>
        <taxon>Ascomycota</taxon>
        <taxon>Pezizomycotina</taxon>
        <taxon>Sordariomycetes</taxon>
        <taxon>Sordariomycetidae</taxon>
        <taxon>Sordariales</taxon>
        <taxon>Chaetomiaceae</taxon>
        <taxon>Achaetomium</taxon>
    </lineage>
</organism>
<feature type="domain" description="Amidase" evidence="1">
    <location>
        <begin position="15"/>
        <end position="414"/>
    </location>
</feature>
<dbReference type="Pfam" id="PF01425">
    <property type="entry name" value="Amidase"/>
    <property type="match status" value="1"/>
</dbReference>
<protein>
    <submittedName>
        <fullName evidence="2">Amidase signature enzyme</fullName>
    </submittedName>
</protein>